<dbReference type="InterPro" id="IPR051678">
    <property type="entry name" value="AGP_Transferase"/>
</dbReference>
<gene>
    <name evidence="3" type="ORF">ALTATR162_LOCUS7060</name>
</gene>
<dbReference type="Pfam" id="PF01636">
    <property type="entry name" value="APH"/>
    <property type="match status" value="1"/>
</dbReference>
<dbReference type="Proteomes" id="UP000676310">
    <property type="component" value="Unassembled WGS sequence"/>
</dbReference>
<accession>A0A8J2N1H6</accession>
<feature type="region of interest" description="Disordered" evidence="1">
    <location>
        <begin position="1"/>
        <end position="32"/>
    </location>
</feature>
<feature type="domain" description="Aminoglycoside phosphotransferase" evidence="2">
    <location>
        <begin position="123"/>
        <end position="355"/>
    </location>
</feature>
<dbReference type="Gene3D" id="3.90.1200.10">
    <property type="match status" value="1"/>
</dbReference>
<sequence>MAPTNAFTNEHVQDEQPDAESTFVVGDEEDRDDAASQEIMTISTAEQELEPYETLRLRVPQLMRDLFPGYRTEDVDIERIHDGRHNRIIGITLCKSPPKAPWYSTRGIHEMIRPCLTGRKNRTSKPKQFVLRIPRNPPQNMHHQVTTLAYLSYKLEHPVPKVTVFDAGADNALCHAYILQERLPGQLLSNLWPTLNQAQRLSATRAISNIVLDIRKIKNKCPGLISIRNSTYDLKRDLVSTETVPIPRTRPNTHPTSVDDSLSVPQSTRDFLLDLCARQRAHAGVTKLPACNDLWDKIIKAIETLHSLGLIPSSSPFHLYHGDFHLHNLLTSVTSESTVEITGIMDWDLAFFAPAFLSTRAPNFLWTSGDRRGVEDGDAMIGPQDAELLEVKRTFESVVGDSFLKEANCPGLILARRLFHILLEGFENGGDIFLAEEIVEEFERSHPLA</sequence>
<evidence type="ECO:0000259" key="2">
    <source>
        <dbReference type="Pfam" id="PF01636"/>
    </source>
</evidence>
<evidence type="ECO:0000256" key="1">
    <source>
        <dbReference type="SAM" id="MobiDB-lite"/>
    </source>
</evidence>
<dbReference type="GeneID" id="67019019"/>
<protein>
    <recommendedName>
        <fullName evidence="2">Aminoglycoside phosphotransferase domain-containing protein</fullName>
    </recommendedName>
</protein>
<organism evidence="3 4">
    <name type="scientific">Alternaria atra</name>
    <dbReference type="NCBI Taxonomy" id="119953"/>
    <lineage>
        <taxon>Eukaryota</taxon>
        <taxon>Fungi</taxon>
        <taxon>Dikarya</taxon>
        <taxon>Ascomycota</taxon>
        <taxon>Pezizomycotina</taxon>
        <taxon>Dothideomycetes</taxon>
        <taxon>Pleosporomycetidae</taxon>
        <taxon>Pleosporales</taxon>
        <taxon>Pleosporineae</taxon>
        <taxon>Pleosporaceae</taxon>
        <taxon>Alternaria</taxon>
        <taxon>Alternaria sect. Ulocladioides</taxon>
    </lineage>
</organism>
<dbReference type="InterPro" id="IPR011009">
    <property type="entry name" value="Kinase-like_dom_sf"/>
</dbReference>
<name>A0A8J2N1H6_9PLEO</name>
<dbReference type="InterPro" id="IPR002575">
    <property type="entry name" value="Aminoglycoside_PTrfase"/>
</dbReference>
<dbReference type="PANTHER" id="PTHR21310">
    <property type="entry name" value="AMINOGLYCOSIDE PHOSPHOTRANSFERASE-RELATED-RELATED"/>
    <property type="match status" value="1"/>
</dbReference>
<dbReference type="AlphaFoldDB" id="A0A8J2N1H6"/>
<dbReference type="RefSeq" id="XP_043170621.1">
    <property type="nucleotide sequence ID" value="XM_043314686.1"/>
</dbReference>
<dbReference type="OrthoDB" id="10003767at2759"/>
<comment type="caution">
    <text evidence="3">The sequence shown here is derived from an EMBL/GenBank/DDBJ whole genome shotgun (WGS) entry which is preliminary data.</text>
</comment>
<feature type="compositionally biased region" description="Polar residues" evidence="1">
    <location>
        <begin position="1"/>
        <end position="10"/>
    </location>
</feature>
<dbReference type="SUPFAM" id="SSF56112">
    <property type="entry name" value="Protein kinase-like (PK-like)"/>
    <property type="match status" value="1"/>
</dbReference>
<evidence type="ECO:0000313" key="3">
    <source>
        <dbReference type="EMBL" id="CAG5169644.1"/>
    </source>
</evidence>
<proteinExistence type="predicted"/>
<dbReference type="EMBL" id="CAJRGZ010000022">
    <property type="protein sequence ID" value="CAG5169644.1"/>
    <property type="molecule type" value="Genomic_DNA"/>
</dbReference>
<evidence type="ECO:0000313" key="4">
    <source>
        <dbReference type="Proteomes" id="UP000676310"/>
    </source>
</evidence>
<dbReference type="PANTHER" id="PTHR21310:SF56">
    <property type="entry name" value="AMINOGLYCOSIDE PHOSPHOTRANSFERASE DOMAIN-CONTAINING PROTEIN"/>
    <property type="match status" value="1"/>
</dbReference>
<reference evidence="3" key="1">
    <citation type="submission" date="2021-05" db="EMBL/GenBank/DDBJ databases">
        <authorList>
            <person name="Stam R."/>
        </authorList>
    </citation>
    <scope>NUCLEOTIDE SEQUENCE</scope>
    <source>
        <strain evidence="3">CS162</strain>
    </source>
</reference>
<keyword evidence="4" id="KW-1185">Reference proteome</keyword>